<dbReference type="RefSeq" id="WP_186227497.1">
    <property type="nucleotide sequence ID" value="NZ_JACJTA010000002.1"/>
</dbReference>
<dbReference type="EMBL" id="JACJTA010000002">
    <property type="protein sequence ID" value="MBD2603239.1"/>
    <property type="molecule type" value="Genomic_DNA"/>
</dbReference>
<sequence length="46" mass="4953">MLEKSAGEASHWQLKPAQQGKNAMGEAPPSAIALKNSLQRLFWSGS</sequence>
<dbReference type="Proteomes" id="UP000660380">
    <property type="component" value="Unassembled WGS sequence"/>
</dbReference>
<feature type="region of interest" description="Disordered" evidence="1">
    <location>
        <begin position="1"/>
        <end position="30"/>
    </location>
</feature>
<organism evidence="2 3">
    <name type="scientific">Scytonema hofmannii FACHB-248</name>
    <dbReference type="NCBI Taxonomy" id="1842502"/>
    <lineage>
        <taxon>Bacteria</taxon>
        <taxon>Bacillati</taxon>
        <taxon>Cyanobacteriota</taxon>
        <taxon>Cyanophyceae</taxon>
        <taxon>Nostocales</taxon>
        <taxon>Scytonemataceae</taxon>
        <taxon>Scytonema</taxon>
    </lineage>
</organism>
<reference evidence="2 3" key="1">
    <citation type="journal article" date="2020" name="ISME J.">
        <title>Comparative genomics reveals insights into cyanobacterial evolution and habitat adaptation.</title>
        <authorList>
            <person name="Chen M.Y."/>
            <person name="Teng W.K."/>
            <person name="Zhao L."/>
            <person name="Hu C.X."/>
            <person name="Zhou Y.K."/>
            <person name="Han B.P."/>
            <person name="Song L.R."/>
            <person name="Shu W.S."/>
        </authorList>
    </citation>
    <scope>NUCLEOTIDE SEQUENCE [LARGE SCALE GENOMIC DNA]</scope>
    <source>
        <strain evidence="2 3">FACHB-248</strain>
    </source>
</reference>
<evidence type="ECO:0000313" key="3">
    <source>
        <dbReference type="Proteomes" id="UP000660380"/>
    </source>
</evidence>
<accession>A0ABR8GJ81</accession>
<gene>
    <name evidence="2" type="ORF">H6G81_01545</name>
</gene>
<proteinExistence type="predicted"/>
<protein>
    <submittedName>
        <fullName evidence="2">Uncharacterized protein</fullName>
    </submittedName>
</protein>
<evidence type="ECO:0000313" key="2">
    <source>
        <dbReference type="EMBL" id="MBD2603239.1"/>
    </source>
</evidence>
<keyword evidence="3" id="KW-1185">Reference proteome</keyword>
<evidence type="ECO:0000256" key="1">
    <source>
        <dbReference type="SAM" id="MobiDB-lite"/>
    </source>
</evidence>
<name>A0ABR8GJ81_9CYAN</name>
<comment type="caution">
    <text evidence="2">The sequence shown here is derived from an EMBL/GenBank/DDBJ whole genome shotgun (WGS) entry which is preliminary data.</text>
</comment>